<name>D0N6L0_PHYIT</name>
<keyword evidence="2" id="KW-1185">Reference proteome</keyword>
<dbReference type="InParanoid" id="D0N6L0"/>
<sequence length="73" mass="8312">MLLAFGAKQLRAACYCRQLRIVKSGAECNDSKLGYVALLMKLKRAYAKMQQLQVEDVNHPDSIYNAERIHVEV</sequence>
<reference evidence="2" key="1">
    <citation type="journal article" date="2009" name="Nature">
        <title>Genome sequence and analysis of the Irish potato famine pathogen Phytophthora infestans.</title>
        <authorList>
            <consortium name="The Broad Institute Genome Sequencing Platform"/>
            <person name="Haas B.J."/>
            <person name="Kamoun S."/>
            <person name="Zody M.C."/>
            <person name="Jiang R.H."/>
            <person name="Handsaker R.E."/>
            <person name="Cano L.M."/>
            <person name="Grabherr M."/>
            <person name="Kodira C.D."/>
            <person name="Raffaele S."/>
            <person name="Torto-Alalibo T."/>
            <person name="Bozkurt T.O."/>
            <person name="Ah-Fong A.M."/>
            <person name="Alvarado L."/>
            <person name="Anderson V.L."/>
            <person name="Armstrong M.R."/>
            <person name="Avrova A."/>
            <person name="Baxter L."/>
            <person name="Beynon J."/>
            <person name="Boevink P.C."/>
            <person name="Bollmann S.R."/>
            <person name="Bos J.I."/>
            <person name="Bulone V."/>
            <person name="Cai G."/>
            <person name="Cakir C."/>
            <person name="Carrington J.C."/>
            <person name="Chawner M."/>
            <person name="Conti L."/>
            <person name="Costanzo S."/>
            <person name="Ewan R."/>
            <person name="Fahlgren N."/>
            <person name="Fischbach M.A."/>
            <person name="Fugelstad J."/>
            <person name="Gilroy E.M."/>
            <person name="Gnerre S."/>
            <person name="Green P.J."/>
            <person name="Grenville-Briggs L.J."/>
            <person name="Griffith J."/>
            <person name="Grunwald N.J."/>
            <person name="Horn K."/>
            <person name="Horner N.R."/>
            <person name="Hu C.H."/>
            <person name="Huitema E."/>
            <person name="Jeong D.H."/>
            <person name="Jones A.M."/>
            <person name="Jones J.D."/>
            <person name="Jones R.W."/>
            <person name="Karlsson E.K."/>
            <person name="Kunjeti S.G."/>
            <person name="Lamour K."/>
            <person name="Liu Z."/>
            <person name="Ma L."/>
            <person name="Maclean D."/>
            <person name="Chibucos M.C."/>
            <person name="McDonald H."/>
            <person name="McWalters J."/>
            <person name="Meijer H.J."/>
            <person name="Morgan W."/>
            <person name="Morris P.F."/>
            <person name="Munro C.A."/>
            <person name="O'Neill K."/>
            <person name="Ospina-Giraldo M."/>
            <person name="Pinzon A."/>
            <person name="Pritchard L."/>
            <person name="Ramsahoye B."/>
            <person name="Ren Q."/>
            <person name="Restrepo S."/>
            <person name="Roy S."/>
            <person name="Sadanandom A."/>
            <person name="Savidor A."/>
            <person name="Schornack S."/>
            <person name="Schwartz D.C."/>
            <person name="Schumann U.D."/>
            <person name="Schwessinger B."/>
            <person name="Seyer L."/>
            <person name="Sharpe T."/>
            <person name="Silvar C."/>
            <person name="Song J."/>
            <person name="Studholme D.J."/>
            <person name="Sykes S."/>
            <person name="Thines M."/>
            <person name="van de Vondervoort P.J."/>
            <person name="Phuntumart V."/>
            <person name="Wawra S."/>
            <person name="Weide R."/>
            <person name="Win J."/>
            <person name="Young C."/>
            <person name="Zhou S."/>
            <person name="Fry W."/>
            <person name="Meyers B.C."/>
            <person name="van West P."/>
            <person name="Ristaino J."/>
            <person name="Govers F."/>
            <person name="Birch P.R."/>
            <person name="Whisson S.C."/>
            <person name="Judelson H.S."/>
            <person name="Nusbaum C."/>
        </authorList>
    </citation>
    <scope>NUCLEOTIDE SEQUENCE [LARGE SCALE GENOMIC DNA]</scope>
    <source>
        <strain evidence="2">T30-4</strain>
    </source>
</reference>
<dbReference type="VEuPathDB" id="FungiDB:PITG_06844"/>
<dbReference type="HOGENOM" id="CLU_2710187_0_0_1"/>
<gene>
    <name evidence="1" type="ORF">PITG_06844</name>
</gene>
<dbReference type="KEGG" id="pif:PITG_06844"/>
<dbReference type="GeneID" id="9463419"/>
<dbReference type="AlphaFoldDB" id="D0N6L0"/>
<dbReference type="EMBL" id="DS028127">
    <property type="protein sequence ID" value="EEY53209.1"/>
    <property type="molecule type" value="Genomic_DNA"/>
</dbReference>
<dbReference type="OrthoDB" id="89596at2759"/>
<dbReference type="RefSeq" id="XP_002904827.1">
    <property type="nucleotide sequence ID" value="XM_002904781.1"/>
</dbReference>
<evidence type="ECO:0000313" key="2">
    <source>
        <dbReference type="Proteomes" id="UP000006643"/>
    </source>
</evidence>
<accession>D0N6L0</accession>
<evidence type="ECO:0000313" key="1">
    <source>
        <dbReference type="EMBL" id="EEY53209.1"/>
    </source>
</evidence>
<organism evidence="1 2">
    <name type="scientific">Phytophthora infestans (strain T30-4)</name>
    <name type="common">Potato late blight agent</name>
    <dbReference type="NCBI Taxonomy" id="403677"/>
    <lineage>
        <taxon>Eukaryota</taxon>
        <taxon>Sar</taxon>
        <taxon>Stramenopiles</taxon>
        <taxon>Oomycota</taxon>
        <taxon>Peronosporomycetes</taxon>
        <taxon>Peronosporales</taxon>
        <taxon>Peronosporaceae</taxon>
        <taxon>Phytophthora</taxon>
    </lineage>
</organism>
<dbReference type="Proteomes" id="UP000006643">
    <property type="component" value="Unassembled WGS sequence"/>
</dbReference>
<proteinExistence type="predicted"/>
<protein>
    <submittedName>
        <fullName evidence="1">Uncharacterized protein</fullName>
    </submittedName>
</protein>